<dbReference type="AlphaFoldDB" id="A0A183N5C1"/>
<proteinExistence type="predicted"/>
<accession>A0A183N5C1</accession>
<name>A0A183N5C1_9TREM</name>
<evidence type="ECO:0000313" key="2">
    <source>
        <dbReference type="Proteomes" id="UP000277204"/>
    </source>
</evidence>
<protein>
    <submittedName>
        <fullName evidence="1">Uncharacterized protein</fullName>
    </submittedName>
</protein>
<dbReference type="EMBL" id="UZAI01019756">
    <property type="protein sequence ID" value="VDP47489.1"/>
    <property type="molecule type" value="Genomic_DNA"/>
</dbReference>
<reference evidence="1 2" key="1">
    <citation type="submission" date="2018-11" db="EMBL/GenBank/DDBJ databases">
        <authorList>
            <consortium name="Pathogen Informatics"/>
        </authorList>
    </citation>
    <scope>NUCLEOTIDE SEQUENCE [LARGE SCALE GENOMIC DNA]</scope>
    <source>
        <strain evidence="1 2">Zambia</strain>
    </source>
</reference>
<sequence length="90" mass="10509">MEDLRTRSGADMDSDHHLIVVAYMKLQLKKHWTTGQTALQTFNIASLRDIDKLNEFKITHNNRFQALRDPLTEHETTMEDKWKGINLALT</sequence>
<organism evidence="1 2">
    <name type="scientific">Schistosoma margrebowiei</name>
    <dbReference type="NCBI Taxonomy" id="48269"/>
    <lineage>
        <taxon>Eukaryota</taxon>
        <taxon>Metazoa</taxon>
        <taxon>Spiralia</taxon>
        <taxon>Lophotrochozoa</taxon>
        <taxon>Platyhelminthes</taxon>
        <taxon>Trematoda</taxon>
        <taxon>Digenea</taxon>
        <taxon>Strigeidida</taxon>
        <taxon>Schistosomatoidea</taxon>
        <taxon>Schistosomatidae</taxon>
        <taxon>Schistosoma</taxon>
    </lineage>
</organism>
<dbReference type="Proteomes" id="UP000277204">
    <property type="component" value="Unassembled WGS sequence"/>
</dbReference>
<gene>
    <name evidence="1" type="ORF">SMRZ_LOCUS23498</name>
</gene>
<evidence type="ECO:0000313" key="1">
    <source>
        <dbReference type="EMBL" id="VDP47489.1"/>
    </source>
</evidence>
<dbReference type="STRING" id="48269.A0A183N5C1"/>
<keyword evidence="2" id="KW-1185">Reference proteome</keyword>